<sequence length="490" mass="52531">MSQLYVIVLAIIVAVLLGVAIYRTSTVKTKADYLVAGRSLPALVLVLTLLTSWIGAGSLFAGAENAYRNGFAALWQPAGGWLGLVLIYFIAPRARKFAQFTLPDLLEARYNQAARVLGTFAILFAYVGITSYQFKGGGDVLHLIFPDTVSSQLGTFIIAAFVIVSTALAGMSSVAYMDVAIGSLVTVICIIATPMLLHEAGGWSGVHAALPPAYFTVFGNFSLSPEGVDQGAGMGLLRALEFLVPTMLLMLGNQVMYQKFFSAKSERDARISVIGWIIGTLLLETLIVAIAVFGRALFPTGEVAAHPREIIPYTARHGLPAFMGALLLGAVFAKVISTASNYLFSPATNLINDVFVRYIAPDASHKRVLIVSRLAVVLLGIWALYQAVYAESILQKMLWAYTIYSAALTPVVLAAFYSRRVTAWGAVAAIAGGTVVTLTWDLHWVKENLPPIIAQRDAIFPALAVALVALVVVSAFTPRPAPDQLAQFAD</sequence>
<evidence type="ECO:0000256" key="2">
    <source>
        <dbReference type="ARBA" id="ARBA00006434"/>
    </source>
</evidence>
<evidence type="ECO:0000256" key="10">
    <source>
        <dbReference type="ARBA" id="ARBA00023136"/>
    </source>
</evidence>
<feature type="transmembrane region" description="Helical" evidence="14">
    <location>
        <begin position="6"/>
        <end position="22"/>
    </location>
</feature>
<dbReference type="EMBL" id="CP093313">
    <property type="protein sequence ID" value="UWZ85821.1"/>
    <property type="molecule type" value="Genomic_DNA"/>
</dbReference>
<dbReference type="GO" id="GO:0015293">
    <property type="term" value="F:symporter activity"/>
    <property type="evidence" value="ECO:0007669"/>
    <property type="project" value="UniProtKB-KW"/>
</dbReference>
<dbReference type="Gene3D" id="1.20.1730.10">
    <property type="entry name" value="Sodium/glucose cotransporter"/>
    <property type="match status" value="1"/>
</dbReference>
<evidence type="ECO:0000313" key="15">
    <source>
        <dbReference type="EMBL" id="UWZ85821.1"/>
    </source>
</evidence>
<feature type="transmembrane region" description="Helical" evidence="14">
    <location>
        <begin position="235"/>
        <end position="253"/>
    </location>
</feature>
<evidence type="ECO:0000256" key="13">
    <source>
        <dbReference type="RuleBase" id="RU362091"/>
    </source>
</evidence>
<feature type="transmembrane region" description="Helical" evidence="14">
    <location>
        <begin position="112"/>
        <end position="129"/>
    </location>
</feature>
<proteinExistence type="inferred from homology"/>
<keyword evidence="7 14" id="KW-1133">Transmembrane helix</keyword>
<dbReference type="PANTHER" id="PTHR48086">
    <property type="entry name" value="SODIUM/PROLINE SYMPORTER-RELATED"/>
    <property type="match status" value="1"/>
</dbReference>
<feature type="transmembrane region" description="Helical" evidence="14">
    <location>
        <begin position="457"/>
        <end position="476"/>
    </location>
</feature>
<organism evidence="15 16">
    <name type="scientific">Occallatibacter riparius</name>
    <dbReference type="NCBI Taxonomy" id="1002689"/>
    <lineage>
        <taxon>Bacteria</taxon>
        <taxon>Pseudomonadati</taxon>
        <taxon>Acidobacteriota</taxon>
        <taxon>Terriglobia</taxon>
        <taxon>Terriglobales</taxon>
        <taxon>Acidobacteriaceae</taxon>
        <taxon>Occallatibacter</taxon>
    </lineage>
</organism>
<evidence type="ECO:0000256" key="8">
    <source>
        <dbReference type="ARBA" id="ARBA00023053"/>
    </source>
</evidence>
<feature type="transmembrane region" description="Helical" evidence="14">
    <location>
        <begin position="42"/>
        <end position="61"/>
    </location>
</feature>
<dbReference type="GO" id="GO:0005886">
    <property type="term" value="C:plasma membrane"/>
    <property type="evidence" value="ECO:0007669"/>
    <property type="project" value="UniProtKB-SubCell"/>
</dbReference>
<keyword evidence="4" id="KW-1003">Cell membrane</keyword>
<feature type="transmembrane region" description="Helical" evidence="14">
    <location>
        <begin position="423"/>
        <end position="445"/>
    </location>
</feature>
<feature type="transmembrane region" description="Helical" evidence="14">
    <location>
        <begin position="149"/>
        <end position="169"/>
    </location>
</feature>
<accession>A0A9J7BXE7</accession>
<keyword evidence="8" id="KW-0915">Sodium</keyword>
<keyword evidence="9" id="KW-0406">Ion transport</keyword>
<dbReference type="Proteomes" id="UP001059380">
    <property type="component" value="Chromosome"/>
</dbReference>
<evidence type="ECO:0000256" key="4">
    <source>
        <dbReference type="ARBA" id="ARBA00022475"/>
    </source>
</evidence>
<feature type="transmembrane region" description="Helical" evidence="14">
    <location>
        <begin position="73"/>
        <end position="91"/>
    </location>
</feature>
<evidence type="ECO:0000256" key="9">
    <source>
        <dbReference type="ARBA" id="ARBA00023065"/>
    </source>
</evidence>
<keyword evidence="5 14" id="KW-0812">Transmembrane</keyword>
<evidence type="ECO:0000256" key="6">
    <source>
        <dbReference type="ARBA" id="ARBA00022847"/>
    </source>
</evidence>
<feature type="transmembrane region" description="Helical" evidence="14">
    <location>
        <begin position="364"/>
        <end position="385"/>
    </location>
</feature>
<evidence type="ECO:0000256" key="7">
    <source>
        <dbReference type="ARBA" id="ARBA00022989"/>
    </source>
</evidence>
<dbReference type="CDD" id="cd10322">
    <property type="entry name" value="SLC5sbd"/>
    <property type="match status" value="1"/>
</dbReference>
<dbReference type="PROSITE" id="PS50283">
    <property type="entry name" value="NA_SOLUT_SYMP_3"/>
    <property type="match status" value="1"/>
</dbReference>
<evidence type="ECO:0000256" key="12">
    <source>
        <dbReference type="ARBA" id="ARBA00033708"/>
    </source>
</evidence>
<keyword evidence="10 14" id="KW-0472">Membrane</keyword>
<dbReference type="AlphaFoldDB" id="A0A9J7BXE7"/>
<keyword evidence="11" id="KW-0739">Sodium transport</keyword>
<evidence type="ECO:0000256" key="1">
    <source>
        <dbReference type="ARBA" id="ARBA00004651"/>
    </source>
</evidence>
<evidence type="ECO:0000313" key="16">
    <source>
        <dbReference type="Proteomes" id="UP001059380"/>
    </source>
</evidence>
<evidence type="ECO:0000256" key="3">
    <source>
        <dbReference type="ARBA" id="ARBA00022448"/>
    </source>
</evidence>
<dbReference type="RefSeq" id="WP_260795427.1">
    <property type="nucleotide sequence ID" value="NZ_CP093313.1"/>
</dbReference>
<comment type="similarity">
    <text evidence="2 13">Belongs to the sodium:solute symporter (SSF) (TC 2.A.21) family.</text>
</comment>
<dbReference type="InterPro" id="IPR001734">
    <property type="entry name" value="Na/solute_symporter"/>
</dbReference>
<evidence type="ECO:0000256" key="11">
    <source>
        <dbReference type="ARBA" id="ARBA00023201"/>
    </source>
</evidence>
<keyword evidence="6" id="KW-0769">Symport</keyword>
<comment type="catalytic activity">
    <reaction evidence="12">
        <text>L-proline(in) + Na(+)(in) = L-proline(out) + Na(+)(out)</text>
        <dbReference type="Rhea" id="RHEA:28967"/>
        <dbReference type="ChEBI" id="CHEBI:29101"/>
        <dbReference type="ChEBI" id="CHEBI:60039"/>
    </reaction>
</comment>
<dbReference type="InterPro" id="IPR050277">
    <property type="entry name" value="Sodium:Solute_Symporter"/>
</dbReference>
<evidence type="ECO:0000256" key="14">
    <source>
        <dbReference type="SAM" id="Phobius"/>
    </source>
</evidence>
<dbReference type="InterPro" id="IPR038377">
    <property type="entry name" value="Na/Glc_symporter_sf"/>
</dbReference>
<comment type="subcellular location">
    <subcellularLocation>
        <location evidence="1">Cell membrane</location>
        <topology evidence="1">Multi-pass membrane protein</topology>
    </subcellularLocation>
</comment>
<feature type="transmembrane region" description="Helical" evidence="14">
    <location>
        <begin position="273"/>
        <end position="298"/>
    </location>
</feature>
<dbReference type="Pfam" id="PF00474">
    <property type="entry name" value="SSF"/>
    <property type="match status" value="1"/>
</dbReference>
<name>A0A9J7BXE7_9BACT</name>
<feature type="transmembrane region" description="Helical" evidence="14">
    <location>
        <begin position="176"/>
        <end position="197"/>
    </location>
</feature>
<evidence type="ECO:0000256" key="5">
    <source>
        <dbReference type="ARBA" id="ARBA00022692"/>
    </source>
</evidence>
<keyword evidence="3" id="KW-0813">Transport</keyword>
<dbReference type="GO" id="GO:0006814">
    <property type="term" value="P:sodium ion transport"/>
    <property type="evidence" value="ECO:0007669"/>
    <property type="project" value="UniProtKB-KW"/>
</dbReference>
<dbReference type="KEGG" id="orp:MOP44_07700"/>
<feature type="transmembrane region" description="Helical" evidence="14">
    <location>
        <begin position="319"/>
        <end position="344"/>
    </location>
</feature>
<keyword evidence="16" id="KW-1185">Reference proteome</keyword>
<feature type="transmembrane region" description="Helical" evidence="14">
    <location>
        <begin position="397"/>
        <end position="417"/>
    </location>
</feature>
<gene>
    <name evidence="15" type="ORF">MOP44_07700</name>
</gene>
<protein>
    <submittedName>
        <fullName evidence="15">Sodium:solute symporter family protein</fullName>
    </submittedName>
</protein>
<dbReference type="PANTHER" id="PTHR48086:SF3">
    <property type="entry name" value="SODIUM_PROLINE SYMPORTER"/>
    <property type="match status" value="1"/>
</dbReference>
<reference evidence="15" key="1">
    <citation type="submission" date="2021-04" db="EMBL/GenBank/DDBJ databases">
        <title>Phylogenetic analysis of Acidobacteriaceae.</title>
        <authorList>
            <person name="Qiu L."/>
            <person name="Zhang Q."/>
        </authorList>
    </citation>
    <scope>NUCLEOTIDE SEQUENCE</scope>
    <source>
        <strain evidence="15">DSM 25168</strain>
    </source>
</reference>